<evidence type="ECO:0000313" key="2">
    <source>
        <dbReference type="Proteomes" id="UP000664628"/>
    </source>
</evidence>
<dbReference type="EMBL" id="JAFMYW010000006">
    <property type="protein sequence ID" value="MBO0950895.1"/>
    <property type="molecule type" value="Genomic_DNA"/>
</dbReference>
<evidence type="ECO:0000313" key="1">
    <source>
        <dbReference type="EMBL" id="MBO0950895.1"/>
    </source>
</evidence>
<proteinExistence type="predicted"/>
<dbReference type="RefSeq" id="WP_207330837.1">
    <property type="nucleotide sequence ID" value="NZ_JAFMYW010000006.1"/>
</dbReference>
<sequence length="91" mass="10211">MQTNDDVKYHPFSNGSEFDTWHRRNCQQCTKYTFDEAPTCLGDEALTLALLDDGAISKAVADFIGTTDRSTQENGYSFCTLNSSCNHFSQK</sequence>
<comment type="caution">
    <text evidence="1">The sequence shown here is derived from an EMBL/GenBank/DDBJ whole genome shotgun (WGS) entry which is preliminary data.</text>
</comment>
<name>A0ABS3JLL0_9BACT</name>
<reference evidence="1 2" key="1">
    <citation type="submission" date="2021-03" db="EMBL/GenBank/DDBJ databases">
        <title>Fibrella sp. HMF5405 genome sequencing and assembly.</title>
        <authorList>
            <person name="Kang H."/>
            <person name="Kim H."/>
            <person name="Bae S."/>
            <person name="Joh K."/>
        </authorList>
    </citation>
    <scope>NUCLEOTIDE SEQUENCE [LARGE SCALE GENOMIC DNA]</scope>
    <source>
        <strain evidence="1 2">HMF5405</strain>
    </source>
</reference>
<organism evidence="1 2">
    <name type="scientific">Fibrella forsythiae</name>
    <dbReference type="NCBI Taxonomy" id="2817061"/>
    <lineage>
        <taxon>Bacteria</taxon>
        <taxon>Pseudomonadati</taxon>
        <taxon>Bacteroidota</taxon>
        <taxon>Cytophagia</taxon>
        <taxon>Cytophagales</taxon>
        <taxon>Spirosomataceae</taxon>
        <taxon>Fibrella</taxon>
    </lineage>
</organism>
<gene>
    <name evidence="1" type="ORF">J2I46_20050</name>
</gene>
<dbReference type="Proteomes" id="UP000664628">
    <property type="component" value="Unassembled WGS sequence"/>
</dbReference>
<protein>
    <submittedName>
        <fullName evidence="1">Uncharacterized protein</fullName>
    </submittedName>
</protein>
<accession>A0ABS3JLL0</accession>
<keyword evidence="2" id="KW-1185">Reference proteome</keyword>